<keyword evidence="3" id="KW-1185">Reference proteome</keyword>
<keyword evidence="2" id="KW-0560">Oxidoreductase</keyword>
<proteinExistence type="inferred from homology"/>
<dbReference type="Proteomes" id="UP000236732">
    <property type="component" value="Unassembled WGS sequence"/>
</dbReference>
<protein>
    <submittedName>
        <fullName evidence="2">Propane monooxygenase coupling protein</fullName>
    </submittedName>
</protein>
<dbReference type="OrthoDB" id="2990211at2"/>
<gene>
    <name evidence="2" type="ORF">SAMN05444920_107451</name>
</gene>
<keyword evidence="2" id="KW-0503">Monooxygenase</keyword>
<dbReference type="Pfam" id="PF02406">
    <property type="entry name" value="MmoB_DmpM"/>
    <property type="match status" value="1"/>
</dbReference>
<evidence type="ECO:0000313" key="2">
    <source>
        <dbReference type="EMBL" id="SEG92105.1"/>
    </source>
</evidence>
<accession>A0A1H6E5D7</accession>
<sequence>MTTFRTAESPFKSDSTSSGMCGFTLMNNQVGVVVAEVMATKDNVRVTPLPSMIRIDAVRRMDVVYDEISEALGEEPGYFDAAEFEENMSTHYGRMIHEDDRTIMFANPEDAAGYLGFDLTVTPRS</sequence>
<dbReference type="InterPro" id="IPR003454">
    <property type="entry name" value="MOase_MmoB_DmpM"/>
</dbReference>
<organism evidence="2 3">
    <name type="scientific">Nonomuraea solani</name>
    <dbReference type="NCBI Taxonomy" id="1144553"/>
    <lineage>
        <taxon>Bacteria</taxon>
        <taxon>Bacillati</taxon>
        <taxon>Actinomycetota</taxon>
        <taxon>Actinomycetes</taxon>
        <taxon>Streptosporangiales</taxon>
        <taxon>Streptosporangiaceae</taxon>
        <taxon>Nonomuraea</taxon>
    </lineage>
</organism>
<dbReference type="NCBIfam" id="NF045941">
    <property type="entry name" value="PropMonoxMimD"/>
    <property type="match status" value="1"/>
</dbReference>
<dbReference type="SUPFAM" id="SSF56029">
    <property type="entry name" value="Monooxygenase (hydroxylase) regulatory protein"/>
    <property type="match status" value="1"/>
</dbReference>
<dbReference type="GO" id="GO:0004497">
    <property type="term" value="F:monooxygenase activity"/>
    <property type="evidence" value="ECO:0007669"/>
    <property type="project" value="UniProtKB-KW"/>
</dbReference>
<reference evidence="2 3" key="1">
    <citation type="submission" date="2016-10" db="EMBL/GenBank/DDBJ databases">
        <authorList>
            <person name="de Groot N.N."/>
        </authorList>
    </citation>
    <scope>NUCLEOTIDE SEQUENCE [LARGE SCALE GENOMIC DNA]</scope>
    <source>
        <strain evidence="2 3">CGMCC 4.7037</strain>
    </source>
</reference>
<dbReference type="InterPro" id="IPR036889">
    <property type="entry name" value="mOase_MmoB_DmpM_sf"/>
</dbReference>
<dbReference type="Gene3D" id="3.90.56.10">
    <property type="entry name" value="Monooxygenase component MmoB/DmpM"/>
    <property type="match status" value="1"/>
</dbReference>
<comment type="similarity">
    <text evidence="1">Belongs to the TmoD/XamoD family.</text>
</comment>
<name>A0A1H6E5D7_9ACTN</name>
<evidence type="ECO:0000256" key="1">
    <source>
        <dbReference type="ARBA" id="ARBA00006313"/>
    </source>
</evidence>
<dbReference type="EMBL" id="FNVT01000007">
    <property type="protein sequence ID" value="SEG92105.1"/>
    <property type="molecule type" value="Genomic_DNA"/>
</dbReference>
<dbReference type="AlphaFoldDB" id="A0A1H6E5D7"/>
<evidence type="ECO:0000313" key="3">
    <source>
        <dbReference type="Proteomes" id="UP000236732"/>
    </source>
</evidence>
<dbReference type="RefSeq" id="WP_103958789.1">
    <property type="nucleotide sequence ID" value="NZ_FNVT01000007.1"/>
</dbReference>